<evidence type="ECO:0008006" key="5">
    <source>
        <dbReference type="Google" id="ProtNLM"/>
    </source>
</evidence>
<dbReference type="Pfam" id="PF03033">
    <property type="entry name" value="Glyco_transf_28"/>
    <property type="match status" value="1"/>
</dbReference>
<dbReference type="PANTHER" id="PTHR48050:SF13">
    <property type="entry name" value="STEROL 3-BETA-GLUCOSYLTRANSFERASE UGT80A2"/>
    <property type="match status" value="1"/>
</dbReference>
<dbReference type="RefSeq" id="WP_088642463.1">
    <property type="nucleotide sequence ID" value="NZ_JBFAMK010000005.1"/>
</dbReference>
<dbReference type="AlphaFoldDB" id="A0A2D0AXA3"/>
<dbReference type="Gene3D" id="3.40.50.2000">
    <property type="entry name" value="Glycogen Phosphorylase B"/>
    <property type="match status" value="2"/>
</dbReference>
<protein>
    <recommendedName>
        <fullName evidence="5">Glycosyltransferase family 28 N-terminal domain-containing protein</fullName>
    </recommendedName>
</protein>
<dbReference type="InterPro" id="IPR010610">
    <property type="entry name" value="EryCIII-like_C"/>
</dbReference>
<dbReference type="PANTHER" id="PTHR48050">
    <property type="entry name" value="STEROL 3-BETA-GLUCOSYLTRANSFERASE"/>
    <property type="match status" value="1"/>
</dbReference>
<dbReference type="InterPro" id="IPR002213">
    <property type="entry name" value="UDP_glucos_trans"/>
</dbReference>
<keyword evidence="4" id="KW-1185">Reference proteome</keyword>
<proteinExistence type="predicted"/>
<dbReference type="GO" id="GO:0005975">
    <property type="term" value="P:carbohydrate metabolic process"/>
    <property type="evidence" value="ECO:0007669"/>
    <property type="project" value="InterPro"/>
</dbReference>
<dbReference type="Proteomes" id="UP000197174">
    <property type="component" value="Unassembled WGS sequence"/>
</dbReference>
<comment type="caution">
    <text evidence="3">The sequence shown here is derived from an EMBL/GenBank/DDBJ whole genome shotgun (WGS) entry which is preliminary data.</text>
</comment>
<feature type="domain" description="Erythromycin biosynthesis protein CIII-like C-terminal" evidence="2">
    <location>
        <begin position="301"/>
        <end position="403"/>
    </location>
</feature>
<accession>A0A2D0AXA3</accession>
<evidence type="ECO:0000259" key="2">
    <source>
        <dbReference type="Pfam" id="PF06722"/>
    </source>
</evidence>
<dbReference type="SUPFAM" id="SSF53756">
    <property type="entry name" value="UDP-Glycosyltransferase/glycogen phosphorylase"/>
    <property type="match status" value="1"/>
</dbReference>
<sequence>MILLLAAFGSRGDIDPFVALGRALVSAGHEVRLVTQREFCDLGRGSGLDMRPIDMDSSRHLLGLPAARTALRRDYDPVAIARLMSALTPQFERIYRGTLAAARGVGAMLCHPMAFPALDVANHLGIPVVEVHHVPAVRTRAFPSATGHRIGPTLGPLGNRLSYAADDWGAWKLTGRIMNRLGREVLGRPPLSTRQALNLRRQRVGVIVGVSPKVLPRPDDWPAEVIMTGYLRDSAQTDGMLDHATSRFVAAGAPPILVTLGSTPTLDPNRVSQLLVAAARRAGLRIVLQRGVAGLAHSFDPRWVHLVEDLDYHQILGRVAAVVHHGGAGTLAQVLAHGKPSVVLPSFADQFFWAHRVPALGVGPRPLPLRRLTESALAQRLAEVTANPEYGSRATIIGAGIDAEDGPGAAAVAVNDLLT</sequence>
<organism evidence="3 4">
    <name type="scientific">Micromonospora wenchangensis</name>
    <dbReference type="NCBI Taxonomy" id="1185415"/>
    <lineage>
        <taxon>Bacteria</taxon>
        <taxon>Bacillati</taxon>
        <taxon>Actinomycetota</taxon>
        <taxon>Actinomycetes</taxon>
        <taxon>Micromonosporales</taxon>
        <taxon>Micromonosporaceae</taxon>
        <taxon>Micromonospora</taxon>
    </lineage>
</organism>
<dbReference type="FunFam" id="3.40.50.2000:FF:000009">
    <property type="entry name" value="Sterol 3-beta-glucosyltransferase UGT80A2"/>
    <property type="match status" value="1"/>
</dbReference>
<reference evidence="3 4" key="1">
    <citation type="submission" date="2017-03" db="EMBL/GenBank/DDBJ databases">
        <title>Whole genome sequence of Micromonospora wenchangensis, isolated from mangrove soil.</title>
        <authorList>
            <person name="Yang H."/>
        </authorList>
    </citation>
    <scope>NUCLEOTIDE SEQUENCE [LARGE SCALE GENOMIC DNA]</scope>
    <source>
        <strain evidence="3 4">CCTCC AA 2012002</strain>
    </source>
</reference>
<feature type="domain" description="Glycosyltransferase family 28 N-terminal" evidence="1">
    <location>
        <begin position="4"/>
        <end position="93"/>
    </location>
</feature>
<dbReference type="GO" id="GO:0008194">
    <property type="term" value="F:UDP-glycosyltransferase activity"/>
    <property type="evidence" value="ECO:0007669"/>
    <property type="project" value="InterPro"/>
</dbReference>
<gene>
    <name evidence="3" type="ORF">B5D80_04430</name>
</gene>
<dbReference type="CDD" id="cd03784">
    <property type="entry name" value="GT1_Gtf-like"/>
    <property type="match status" value="1"/>
</dbReference>
<dbReference type="InterPro" id="IPR004276">
    <property type="entry name" value="GlycoTrans_28_N"/>
</dbReference>
<evidence type="ECO:0000313" key="3">
    <source>
        <dbReference type="EMBL" id="OWV11540.1"/>
    </source>
</evidence>
<evidence type="ECO:0000259" key="1">
    <source>
        <dbReference type="Pfam" id="PF03033"/>
    </source>
</evidence>
<evidence type="ECO:0000313" key="4">
    <source>
        <dbReference type="Proteomes" id="UP000197174"/>
    </source>
</evidence>
<name>A0A2D0AXA3_9ACTN</name>
<dbReference type="EMBL" id="MZMV01000005">
    <property type="protein sequence ID" value="OWV11540.1"/>
    <property type="molecule type" value="Genomic_DNA"/>
</dbReference>
<dbReference type="InterPro" id="IPR050426">
    <property type="entry name" value="Glycosyltransferase_28"/>
</dbReference>
<dbReference type="Pfam" id="PF06722">
    <property type="entry name" value="EryCIII-like_C"/>
    <property type="match status" value="1"/>
</dbReference>
<dbReference type="OrthoDB" id="3253247at2"/>
<dbReference type="GO" id="GO:0016758">
    <property type="term" value="F:hexosyltransferase activity"/>
    <property type="evidence" value="ECO:0007669"/>
    <property type="project" value="InterPro"/>
</dbReference>
<dbReference type="GO" id="GO:0033072">
    <property type="term" value="P:vancomycin biosynthetic process"/>
    <property type="evidence" value="ECO:0007669"/>
    <property type="project" value="UniProtKB-ARBA"/>
</dbReference>